<keyword evidence="1" id="KW-0812">Transmembrane</keyword>
<dbReference type="EMBL" id="VFMO01000001">
    <property type="protein sequence ID" value="TQJ14044.1"/>
    <property type="molecule type" value="Genomic_DNA"/>
</dbReference>
<proteinExistence type="predicted"/>
<protein>
    <submittedName>
        <fullName evidence="2">Uncharacterized protein</fullName>
    </submittedName>
</protein>
<keyword evidence="1" id="KW-0472">Membrane</keyword>
<evidence type="ECO:0000313" key="3">
    <source>
        <dbReference type="Proteomes" id="UP000320806"/>
    </source>
</evidence>
<reference evidence="2 3" key="1">
    <citation type="submission" date="2019-06" db="EMBL/GenBank/DDBJ databases">
        <title>Sequencing the genomes of 1000 actinobacteria strains.</title>
        <authorList>
            <person name="Klenk H.-P."/>
        </authorList>
    </citation>
    <scope>NUCLEOTIDE SEQUENCE [LARGE SCALE GENOMIC DNA]</scope>
    <source>
        <strain evidence="2 3">DSM 19828</strain>
    </source>
</reference>
<organism evidence="2 3">
    <name type="scientific">Yimella lutea</name>
    <dbReference type="NCBI Taxonomy" id="587872"/>
    <lineage>
        <taxon>Bacteria</taxon>
        <taxon>Bacillati</taxon>
        <taxon>Actinomycetota</taxon>
        <taxon>Actinomycetes</taxon>
        <taxon>Micrococcales</taxon>
        <taxon>Dermacoccaceae</taxon>
        <taxon>Yimella</taxon>
    </lineage>
</organism>
<keyword evidence="3" id="KW-1185">Reference proteome</keyword>
<dbReference type="Proteomes" id="UP000320806">
    <property type="component" value="Unassembled WGS sequence"/>
</dbReference>
<feature type="transmembrane region" description="Helical" evidence="1">
    <location>
        <begin position="36"/>
        <end position="53"/>
    </location>
</feature>
<evidence type="ECO:0000313" key="2">
    <source>
        <dbReference type="EMBL" id="TQJ14044.1"/>
    </source>
</evidence>
<dbReference type="RefSeq" id="WP_141927969.1">
    <property type="nucleotide sequence ID" value="NZ_BAABCI010000034.1"/>
</dbReference>
<name>A0A542EFF5_9MICO</name>
<feature type="transmembrane region" description="Helical" evidence="1">
    <location>
        <begin position="12"/>
        <end position="30"/>
    </location>
</feature>
<evidence type="ECO:0000256" key="1">
    <source>
        <dbReference type="SAM" id="Phobius"/>
    </source>
</evidence>
<accession>A0A542EFF5</accession>
<keyword evidence="1" id="KW-1133">Transmembrane helix</keyword>
<comment type="caution">
    <text evidence="2">The sequence shown here is derived from an EMBL/GenBank/DDBJ whole genome shotgun (WGS) entry which is preliminary data.</text>
</comment>
<sequence length="163" mass="18473">MNEPEFRRWLKRIAIGAVFGASFWAVLRVFDTPANLPALIAGGIVIAVCTGYVRDVREGWSITNNLHTRDESYEPSTRNEGRLFTLHNLCCDVTAKTHRVGHADRNLQRSLRTVVEHRINPSGAQFVSLKELPQELRAYLESDPPPRLTRADLNAIVDRIEQL</sequence>
<dbReference type="AlphaFoldDB" id="A0A542EFF5"/>
<gene>
    <name evidence="2" type="ORF">FB459_1489</name>
</gene>